<dbReference type="PROSITE" id="PS50178">
    <property type="entry name" value="ZF_FYVE"/>
    <property type="match status" value="1"/>
</dbReference>
<dbReference type="FunFam" id="3.30.40.10:FF:000295">
    <property type="entry name" value="Zinc finger, FYVE domain-containing 26"/>
    <property type="match status" value="1"/>
</dbReference>
<dbReference type="PANTHER" id="PTHR46591">
    <property type="entry name" value="ZINC FINGER FYVE DOMAIN-CONTAINING PROTEIN 26"/>
    <property type="match status" value="1"/>
</dbReference>
<dbReference type="Pfam" id="PF25569">
    <property type="entry name" value="TPR_ZFYVE26"/>
    <property type="match status" value="1"/>
</dbReference>
<dbReference type="GO" id="GO:0000724">
    <property type="term" value="P:double-strand break repair via homologous recombination"/>
    <property type="evidence" value="ECO:0007669"/>
    <property type="project" value="InterPro"/>
</dbReference>
<feature type="region of interest" description="Disordered" evidence="6">
    <location>
        <begin position="393"/>
        <end position="427"/>
    </location>
</feature>
<accession>A0A6P8ZBQ5</accession>
<keyword evidence="2" id="KW-0479">Metal-binding</keyword>
<dbReference type="Gene3D" id="3.30.40.10">
    <property type="entry name" value="Zinc/RING finger domain, C3HC4 (zinc finger)"/>
    <property type="match status" value="1"/>
</dbReference>
<evidence type="ECO:0000256" key="2">
    <source>
        <dbReference type="ARBA" id="ARBA00022723"/>
    </source>
</evidence>
<name>A0A6P8ZBQ5_DROAB</name>
<dbReference type="InterPro" id="IPR011011">
    <property type="entry name" value="Znf_FYVE_PHD"/>
</dbReference>
<evidence type="ECO:0000256" key="1">
    <source>
        <dbReference type="ARBA" id="ARBA00022553"/>
    </source>
</evidence>
<dbReference type="Pfam" id="PF01363">
    <property type="entry name" value="FYVE"/>
    <property type="match status" value="1"/>
</dbReference>
<dbReference type="GO" id="GO:0005813">
    <property type="term" value="C:centrosome"/>
    <property type="evidence" value="ECO:0007669"/>
    <property type="project" value="TreeGrafter"/>
</dbReference>
<evidence type="ECO:0000256" key="5">
    <source>
        <dbReference type="PROSITE-ProRule" id="PRU00091"/>
    </source>
</evidence>
<keyword evidence="3 5" id="KW-0863">Zinc-finger</keyword>
<organism evidence="8 9">
    <name type="scientific">Drosophila albomicans</name>
    <name type="common">Fruit fly</name>
    <dbReference type="NCBI Taxonomy" id="7291"/>
    <lineage>
        <taxon>Eukaryota</taxon>
        <taxon>Metazoa</taxon>
        <taxon>Ecdysozoa</taxon>
        <taxon>Arthropoda</taxon>
        <taxon>Hexapoda</taxon>
        <taxon>Insecta</taxon>
        <taxon>Pterygota</taxon>
        <taxon>Neoptera</taxon>
        <taxon>Endopterygota</taxon>
        <taxon>Diptera</taxon>
        <taxon>Brachycera</taxon>
        <taxon>Muscomorpha</taxon>
        <taxon>Ephydroidea</taxon>
        <taxon>Drosophilidae</taxon>
        <taxon>Drosophila</taxon>
    </lineage>
</organism>
<dbReference type="InterPro" id="IPR028730">
    <property type="entry name" value="ZFYVE26"/>
</dbReference>
<evidence type="ECO:0000256" key="6">
    <source>
        <dbReference type="SAM" id="MobiDB-lite"/>
    </source>
</evidence>
<dbReference type="GO" id="GO:0008270">
    <property type="term" value="F:zinc ion binding"/>
    <property type="evidence" value="ECO:0007669"/>
    <property type="project" value="UniProtKB-KW"/>
</dbReference>
<evidence type="ECO:0000313" key="8">
    <source>
        <dbReference type="Proteomes" id="UP000515160"/>
    </source>
</evidence>
<dbReference type="InterPro" id="IPR000306">
    <property type="entry name" value="Znf_FYVE"/>
</dbReference>
<dbReference type="InterPro" id="IPR013083">
    <property type="entry name" value="Znf_RING/FYVE/PHD"/>
</dbReference>
<evidence type="ECO:0000256" key="3">
    <source>
        <dbReference type="ARBA" id="ARBA00022771"/>
    </source>
</evidence>
<gene>
    <name evidence="9" type="primary">LOC117574261</name>
</gene>
<evidence type="ECO:0000259" key="7">
    <source>
        <dbReference type="PROSITE" id="PS50178"/>
    </source>
</evidence>
<dbReference type="GO" id="GO:0005765">
    <property type="term" value="C:lysosomal membrane"/>
    <property type="evidence" value="ECO:0007669"/>
    <property type="project" value="TreeGrafter"/>
</dbReference>
<dbReference type="GO" id="GO:0032266">
    <property type="term" value="F:phosphatidylinositol-3-phosphate binding"/>
    <property type="evidence" value="ECO:0007669"/>
    <property type="project" value="InterPro"/>
</dbReference>
<dbReference type="SMART" id="SM00064">
    <property type="entry name" value="FYVE"/>
    <property type="match status" value="1"/>
</dbReference>
<dbReference type="SUPFAM" id="SSF57903">
    <property type="entry name" value="FYVE/PHD zinc finger"/>
    <property type="match status" value="1"/>
</dbReference>
<protein>
    <submittedName>
        <fullName evidence="9">Zinc finger FYVE domain-containing protein 26 homolog</fullName>
    </submittedName>
</protein>
<dbReference type="CTD" id="41370"/>
<dbReference type="OrthoDB" id="1936617at2759"/>
<proteinExistence type="predicted"/>
<feature type="region of interest" description="Disordered" evidence="6">
    <location>
        <begin position="522"/>
        <end position="566"/>
    </location>
</feature>
<evidence type="ECO:0000256" key="4">
    <source>
        <dbReference type="ARBA" id="ARBA00022833"/>
    </source>
</evidence>
<evidence type="ECO:0000313" key="9">
    <source>
        <dbReference type="RefSeq" id="XP_034113887.1"/>
    </source>
</evidence>
<dbReference type="GO" id="GO:0030496">
    <property type="term" value="C:midbody"/>
    <property type="evidence" value="ECO:0007669"/>
    <property type="project" value="TreeGrafter"/>
</dbReference>
<keyword evidence="4" id="KW-0862">Zinc</keyword>
<dbReference type="Proteomes" id="UP000515160">
    <property type="component" value="Chromosome 2R"/>
</dbReference>
<feature type="compositionally biased region" description="Acidic residues" evidence="6">
    <location>
        <begin position="399"/>
        <end position="419"/>
    </location>
</feature>
<dbReference type="InterPro" id="IPR017455">
    <property type="entry name" value="Znf_FYVE-rel"/>
</dbReference>
<dbReference type="GO" id="GO:0032465">
    <property type="term" value="P:regulation of cytokinesis"/>
    <property type="evidence" value="ECO:0007669"/>
    <property type="project" value="TreeGrafter"/>
</dbReference>
<feature type="compositionally biased region" description="Basic residues" evidence="6">
    <location>
        <begin position="546"/>
        <end position="555"/>
    </location>
</feature>
<feature type="domain" description="FYVE-type" evidence="7">
    <location>
        <begin position="1468"/>
        <end position="1529"/>
    </location>
</feature>
<feature type="compositionally biased region" description="Basic and acidic residues" evidence="6">
    <location>
        <begin position="524"/>
        <end position="540"/>
    </location>
</feature>
<dbReference type="GeneID" id="117574261"/>
<dbReference type="RefSeq" id="XP_034113887.1">
    <property type="nucleotide sequence ID" value="XM_034257996.2"/>
</dbReference>
<sequence>METQQQPEQLQQLIDLLPPRRRLFVKFLNANGGLSHNERLKALLIALPYPTLQILQVLHAQSKFQIGRIISAALRQLLDDDASAVDSPAASTRSLSVLANFPQQILEAASMQQKLKDRLVAVPWGKNDNIMLALLARQDSHMINTVFQAQKQQQEQQILWSNAPNARQLVLHLALQQREHFVPRLSQLLKNFECINDHTLRNNLLILRLADEFALSTQPLDELAALNQVLDTFNVAAVPVDLQPVHQFFYADFQRLSALLKFLQNQQDGNACKTIKVEALLRAPGVLPLIYEYGIQSNGDQIVQLIEDTFKWQQQTPSLKCLRAEEMETLSYYQALCHVHNAILEHHDATTREQLLLLSTQLRQLRGINTLCSVLMDIFQLVFLRWEQLQKPNQRDSDNDADGDNDGDDDDEQYVDDEATPPRTFDVPNAKQRRYGFICRASVLYALFAFLKSFVTKKLHTQDFKCATEEEQRCFQRLMDAISEALWKFSILQKIEQSLTKATPRRGCQLEPEQLLQLIQQHNHTKEKASSDDESRERCYHASSLTRRKSRRQRRAASFSGQAASRAVDGPTLEECRARAHQLKHCGSVMERRHIEPQMAVAIMQPPERSIIPKMLNTPEQLAIMALALKNFNDVKYIIETFHLEDSQLNRELQFMEHQQLIKQKLSGIYANYEALDGDGNVASDGTTTTVEKIKSVAAKGFELSKIISVVDNFAQAQKLQHSAELRSLLQRHSANVQYAFLQQFQERNLNALIICDLIVNLRFNREITCNLLLVIRRQQQQQQEQQQQLSGDGSSDVNPREIGAMYLIQNLCECMRLLEGAGRKPALNELLYRHIYALKPAPLALQLQREAAFTTLYKKTSQDYSHSRDLRAHASLFQQLKSRHNYYARFCGYAQQLARLLQLRDPNLEYHNTQLLRHDPYQVIGELIYECDITPLEIESNVNALHLNLVHVIALNICPQLTEAGGRQLQRSVQPQKQESIHNYIFQHNQLLAQLLQAIQVGDLTPINATETSLDYSCLQQLMQLPEMSTLSLMYARNPVMAALHTYKLDSTTLERLDLSKELQLNILLLGIGGQTEPIRQLKSRMDLLISQLIEKDPRQIQLAFHMHALGTRAKLLQQHFTKISSSQLAKELIERTLQHRAATRDIPTALRSQLEHTLSDITIYAKVSSLLLFESWPQAYDFGRQTPNVIFEQLLQGRHYELCYDWCRMVQLTDAAGQQRVCLLTLLDTLLELNDDDELDANLLRIAELFPIPVMVNFLDTHKDKMRSLALLKWLIDYLECHARDPGPYRNYQLSLELMRQLPIEERHNFWSLLRYPLLIVEQLVMNTRFELLTKLLEPVRAKLQQRMPMGPCVYCFDKRGHVYNVSSGPSSGKLRFQLGHSNSEAFILLNFNAYQQDHVISNDCFDLLLRIYASKALDYNIASVRREGSVEPGSLGTDVQNSLDSLCGTFKMPSEAPTREQWTPDEEASHCMCCRRSAFTMLMRRHHCRRCGRVVCYACSTQRMIIPELYGEVEVRVCNDCYTPVVAEEQLHINETPAMPTRLSPTPPSSYKWRLSGIITHDKLLREEFCYDHAPSVALSLSILRHHLDQRQCVDLLLFHCRKLEKLIVPNPEVDYELVAKMMSCLALAAKVRGAPGEFESIREHSEIIMAVVQAGCESLIPAGPLNNHSVRQLADALVEAENWKLALEVHLKWGFATTGVMAAHGLACLRAGCYDAAREKFAHCMIRLSTEELNSSIYKDIFGKGPPSTASTMLKKRPQRGPALLQEILQLIATMPRSQPQPEALQRASLIRNSNTSLASLFSRRREPYVVQTPLHEPAINVMNALAKLKHIAKGQYGETTVTVTVDSRHSRDFEESMHYVLTYGSHTDIIAFLMQRDELSAALRYWLHQQLETDVFIQHIFLITLAAGRLPTLIEELQQLEPDAHLNAWRLPLLQTCRYLEQHQQLNSLYQLQILLKDPVRASMTCVKFYSLHCDNFQKLHANAQQLTLAHMHLQGELDVARWEYLQREQQSDGGRRVSVASNMAGTCITMQLDARALNGHINTIRRQTEVAKFLAQCEREQPEVNGSLYTLQILKQIRLETPRGLLPTLFDGVAEKIQLCILILMCGKNIDEGFGLAYGIMQEYKLGPMKVFGATAKYLAKNQRLGEVERLLDCIATNNGGSTSSDADELLSIAVNSAVNSHETEIKQALDRLVKRIGSIELRISSYIFIGQLKSAYLLANKHELLADIRKILRQAEMTNQVHIKKLCEKKLNISATPMSPTPL</sequence>
<reference evidence="9" key="1">
    <citation type="submission" date="2025-08" db="UniProtKB">
        <authorList>
            <consortium name="RefSeq"/>
        </authorList>
    </citation>
    <scope>IDENTIFICATION</scope>
    <source>
        <strain evidence="9">15112-1751.03</strain>
        <tissue evidence="9">Whole Adult</tissue>
    </source>
</reference>
<keyword evidence="8" id="KW-1185">Reference proteome</keyword>
<keyword evidence="1" id="KW-0597">Phosphoprotein</keyword>
<dbReference type="GO" id="GO:0000281">
    <property type="term" value="P:mitotic cytokinesis"/>
    <property type="evidence" value="ECO:0007669"/>
    <property type="project" value="InterPro"/>
</dbReference>
<dbReference type="InterPro" id="IPR057946">
    <property type="entry name" value="TPR_ZFYVE26"/>
</dbReference>
<feature type="compositionally biased region" description="Low complexity" evidence="6">
    <location>
        <begin position="556"/>
        <end position="566"/>
    </location>
</feature>
<dbReference type="PANTHER" id="PTHR46591:SF1">
    <property type="entry name" value="ZINC FINGER FYVE DOMAIN-CONTAINING PROTEIN 26"/>
    <property type="match status" value="1"/>
</dbReference>